<organism evidence="2 3">
    <name type="scientific">Dyadobacter soli</name>
    <dbReference type="NCBI Taxonomy" id="659014"/>
    <lineage>
        <taxon>Bacteria</taxon>
        <taxon>Pseudomonadati</taxon>
        <taxon>Bacteroidota</taxon>
        <taxon>Cytophagia</taxon>
        <taxon>Cytophagales</taxon>
        <taxon>Spirosomataceae</taxon>
        <taxon>Dyadobacter</taxon>
    </lineage>
</organism>
<dbReference type="PANTHER" id="PTHR36503">
    <property type="entry name" value="BLR2520 PROTEIN"/>
    <property type="match status" value="1"/>
</dbReference>
<dbReference type="Proteomes" id="UP000198748">
    <property type="component" value="Unassembled WGS sequence"/>
</dbReference>
<reference evidence="3" key="1">
    <citation type="submission" date="2016-10" db="EMBL/GenBank/DDBJ databases">
        <authorList>
            <person name="Varghese N."/>
            <person name="Submissions S."/>
        </authorList>
    </citation>
    <scope>NUCLEOTIDE SEQUENCE [LARGE SCALE GENOMIC DNA]</scope>
    <source>
        <strain evidence="3">DSM 25329</strain>
    </source>
</reference>
<dbReference type="OrthoDB" id="9793039at2"/>
<gene>
    <name evidence="2" type="ORF">SAMN04487996_111321</name>
</gene>
<evidence type="ECO:0000259" key="1">
    <source>
        <dbReference type="PROSITE" id="PS51819"/>
    </source>
</evidence>
<dbReference type="Gene3D" id="3.10.180.10">
    <property type="entry name" value="2,3-Dihydroxybiphenyl 1,2-Dioxygenase, domain 1"/>
    <property type="match status" value="1"/>
</dbReference>
<evidence type="ECO:0000313" key="3">
    <source>
        <dbReference type="Proteomes" id="UP000198748"/>
    </source>
</evidence>
<accession>A0A1G7MMV6</accession>
<dbReference type="EMBL" id="FNAN01000011">
    <property type="protein sequence ID" value="SDF62946.1"/>
    <property type="molecule type" value="Genomic_DNA"/>
</dbReference>
<dbReference type="PROSITE" id="PS51819">
    <property type="entry name" value="VOC"/>
    <property type="match status" value="1"/>
</dbReference>
<dbReference type="AlphaFoldDB" id="A0A1G7MMV6"/>
<dbReference type="Pfam" id="PF00903">
    <property type="entry name" value="Glyoxalase"/>
    <property type="match status" value="1"/>
</dbReference>
<dbReference type="InterPro" id="IPR029068">
    <property type="entry name" value="Glyas_Bleomycin-R_OHBP_Dase"/>
</dbReference>
<protein>
    <recommendedName>
        <fullName evidence="1">VOC domain-containing protein</fullName>
    </recommendedName>
</protein>
<dbReference type="InterPro" id="IPR037523">
    <property type="entry name" value="VOC_core"/>
</dbReference>
<feature type="domain" description="VOC" evidence="1">
    <location>
        <begin position="5"/>
        <end position="127"/>
    </location>
</feature>
<evidence type="ECO:0000313" key="2">
    <source>
        <dbReference type="EMBL" id="SDF62946.1"/>
    </source>
</evidence>
<name>A0A1G7MMV6_9BACT</name>
<keyword evidence="3" id="KW-1185">Reference proteome</keyword>
<dbReference type="InterPro" id="IPR004360">
    <property type="entry name" value="Glyas_Fos-R_dOase_dom"/>
</dbReference>
<proteinExistence type="predicted"/>
<dbReference type="STRING" id="659014.SAMN04487996_111321"/>
<dbReference type="RefSeq" id="WP_090153722.1">
    <property type="nucleotide sequence ID" value="NZ_FNAN01000011.1"/>
</dbReference>
<sequence>MIDQRITVLTLAADDLPRMRNFYEGALGWKPVAANDDIAFYQMNGFLLSITGRKFIAELIGISPEGSGFRGTTISYNVATEQQVRDIYDDLKSKGVKILTAPTAPPFGGLYFYFQDVESNVLEVACNDFIPMDADGNALGHKPIDQL</sequence>
<dbReference type="PANTHER" id="PTHR36503:SF1">
    <property type="entry name" value="BLR2520 PROTEIN"/>
    <property type="match status" value="1"/>
</dbReference>
<dbReference type="SUPFAM" id="SSF54593">
    <property type="entry name" value="Glyoxalase/Bleomycin resistance protein/Dihydroxybiphenyl dioxygenase"/>
    <property type="match status" value="1"/>
</dbReference>